<evidence type="ECO:0008006" key="4">
    <source>
        <dbReference type="Google" id="ProtNLM"/>
    </source>
</evidence>
<feature type="chain" id="PRO_5022995422" description="DUF3575 domain-containing protein" evidence="1">
    <location>
        <begin position="20"/>
        <end position="182"/>
    </location>
</feature>
<accession>A0A5B7SQV2</accession>
<keyword evidence="3" id="KW-1185">Reference proteome</keyword>
<name>A0A5B7SQV2_9FLAO</name>
<evidence type="ECO:0000313" key="2">
    <source>
        <dbReference type="EMBL" id="QCX00937.1"/>
    </source>
</evidence>
<organism evidence="2 3">
    <name type="scientific">Aggregatimonas sangjinii</name>
    <dbReference type="NCBI Taxonomy" id="2583587"/>
    <lineage>
        <taxon>Bacteria</taxon>
        <taxon>Pseudomonadati</taxon>
        <taxon>Bacteroidota</taxon>
        <taxon>Flavobacteriia</taxon>
        <taxon>Flavobacteriales</taxon>
        <taxon>Flavobacteriaceae</taxon>
        <taxon>Aggregatimonas</taxon>
    </lineage>
</organism>
<protein>
    <recommendedName>
        <fullName evidence="4">DUF3575 domain-containing protein</fullName>
    </recommendedName>
</protein>
<sequence length="182" mass="20418">MKKQSLISLFLFSCAVAFAQSDKNVEQHQFTVNALLPGVVYEAGISDNATLTAELTFGFAYRESVFFEEGYGVYPIGRFQYRHYYNFDRRLRKGKRISGNTGNYLAPTLAFQSGRALFGNLDLAYNVAGGIGVVYGLQRTAPKGFQFRLEAGPAYYKDDFDQGLSIFLAAKLGWVIRKKRSN</sequence>
<evidence type="ECO:0000256" key="1">
    <source>
        <dbReference type="SAM" id="SignalP"/>
    </source>
</evidence>
<feature type="signal peptide" evidence="1">
    <location>
        <begin position="1"/>
        <end position="19"/>
    </location>
</feature>
<gene>
    <name evidence="2" type="ORF">FGM00_12750</name>
</gene>
<dbReference type="EMBL" id="CP040710">
    <property type="protein sequence ID" value="QCX00937.1"/>
    <property type="molecule type" value="Genomic_DNA"/>
</dbReference>
<dbReference type="Proteomes" id="UP000310017">
    <property type="component" value="Chromosome"/>
</dbReference>
<reference evidence="2 3" key="1">
    <citation type="submission" date="2019-05" db="EMBL/GenBank/DDBJ databases">
        <title>Genome sequencing of F202Z8.</title>
        <authorList>
            <person name="Kwon Y.M."/>
        </authorList>
    </citation>
    <scope>NUCLEOTIDE SEQUENCE [LARGE SCALE GENOMIC DNA]</scope>
    <source>
        <strain evidence="2 3">F202Z8</strain>
    </source>
</reference>
<evidence type="ECO:0000313" key="3">
    <source>
        <dbReference type="Proteomes" id="UP000310017"/>
    </source>
</evidence>
<dbReference type="OrthoDB" id="883248at2"/>
<dbReference type="RefSeq" id="WP_138853280.1">
    <property type="nucleotide sequence ID" value="NZ_CP040710.1"/>
</dbReference>
<keyword evidence="1" id="KW-0732">Signal</keyword>
<dbReference type="AlphaFoldDB" id="A0A5B7SQV2"/>
<dbReference type="KEGG" id="asag:FGM00_12750"/>
<proteinExistence type="predicted"/>